<reference evidence="1" key="2">
    <citation type="journal article" date="2023" name="Science">
        <title>Genomic signatures of disease resistance in endangered staghorn corals.</title>
        <authorList>
            <person name="Vollmer S.V."/>
            <person name="Selwyn J.D."/>
            <person name="Despard B.A."/>
            <person name="Roesel C.L."/>
        </authorList>
    </citation>
    <scope>NUCLEOTIDE SEQUENCE</scope>
    <source>
        <strain evidence="1">K2</strain>
    </source>
</reference>
<evidence type="ECO:0008006" key="3">
    <source>
        <dbReference type="Google" id="ProtNLM"/>
    </source>
</evidence>
<keyword evidence="2" id="KW-1185">Reference proteome</keyword>
<dbReference type="EMBL" id="JARQWQ010000027">
    <property type="protein sequence ID" value="KAK2562875.1"/>
    <property type="molecule type" value="Genomic_DNA"/>
</dbReference>
<reference evidence="1" key="1">
    <citation type="journal article" date="2023" name="G3 (Bethesda)">
        <title>Whole genome assembly and annotation of the endangered Caribbean coral Acropora cervicornis.</title>
        <authorList>
            <person name="Selwyn J.D."/>
            <person name="Vollmer S.V."/>
        </authorList>
    </citation>
    <scope>NUCLEOTIDE SEQUENCE</scope>
    <source>
        <strain evidence="1">K2</strain>
    </source>
</reference>
<comment type="caution">
    <text evidence="1">The sequence shown here is derived from an EMBL/GenBank/DDBJ whole genome shotgun (WGS) entry which is preliminary data.</text>
</comment>
<sequence>LRFVDEWAKEEAKVPKKVLIRGYSNFCEGYIFDVEVKSSGKNEAIIKARSYKSQRKNDERWKLQVTLAVASATKVLSARCECEAGMGKCNHALGMKSVPPAISKTSLPQTWNVPNRSQGISPGEVQDVTIQRDLAVVEKLRTAIKNFPSGQLHSALPASNDVCKVSCKFGDVPKGSMLSYQQRVKLSNKPKVHINIEAPDPPSFTLPPVNQTYSTVLTMLPQNFIDGLKLSLGQANLFEKETQNYGQADEIVTRAPGTKINSNDGTREADPALSSLTSTSLLKGDGVAHRTLFLR</sequence>
<dbReference type="Proteomes" id="UP001249851">
    <property type="component" value="Unassembled WGS sequence"/>
</dbReference>
<protein>
    <recommendedName>
        <fullName evidence="3">SWIM-type domain-containing protein</fullName>
    </recommendedName>
</protein>
<organism evidence="1 2">
    <name type="scientific">Acropora cervicornis</name>
    <name type="common">Staghorn coral</name>
    <dbReference type="NCBI Taxonomy" id="6130"/>
    <lineage>
        <taxon>Eukaryota</taxon>
        <taxon>Metazoa</taxon>
        <taxon>Cnidaria</taxon>
        <taxon>Anthozoa</taxon>
        <taxon>Hexacorallia</taxon>
        <taxon>Scleractinia</taxon>
        <taxon>Astrocoeniina</taxon>
        <taxon>Acroporidae</taxon>
        <taxon>Acropora</taxon>
    </lineage>
</organism>
<feature type="non-terminal residue" evidence="1">
    <location>
        <position position="1"/>
    </location>
</feature>
<proteinExistence type="predicted"/>
<gene>
    <name evidence="1" type="ORF">P5673_013841</name>
</gene>
<evidence type="ECO:0000313" key="1">
    <source>
        <dbReference type="EMBL" id="KAK2562875.1"/>
    </source>
</evidence>
<name>A0AAD9QKE1_ACRCE</name>
<accession>A0AAD9QKE1</accession>
<dbReference type="AlphaFoldDB" id="A0AAD9QKE1"/>
<evidence type="ECO:0000313" key="2">
    <source>
        <dbReference type="Proteomes" id="UP001249851"/>
    </source>
</evidence>